<dbReference type="PANTHER" id="PTHR11439">
    <property type="entry name" value="GAG-POL-RELATED RETROTRANSPOSON"/>
    <property type="match status" value="1"/>
</dbReference>
<dbReference type="AlphaFoldDB" id="A0A438CND1"/>
<accession>A0A438CND1</accession>
<dbReference type="PANTHER" id="PTHR11439:SF467">
    <property type="entry name" value="INTEGRASE CATALYTIC DOMAIN-CONTAINING PROTEIN"/>
    <property type="match status" value="1"/>
</dbReference>
<gene>
    <name evidence="1" type="primary">GIP_151</name>
    <name evidence="1" type="ORF">CK203_082241</name>
</gene>
<protein>
    <submittedName>
        <fullName evidence="1">Copia protein</fullName>
    </submittedName>
</protein>
<name>A0A438CND1_VITVI</name>
<evidence type="ECO:0000313" key="2">
    <source>
        <dbReference type="Proteomes" id="UP000288805"/>
    </source>
</evidence>
<dbReference type="CDD" id="cd09272">
    <property type="entry name" value="RNase_HI_RT_Ty1"/>
    <property type="match status" value="1"/>
</dbReference>
<sequence length="175" mass="20299">MTLGLCEALWLKLLLQDLGYLSRQPIRLFCDNKAACDIAHNPVQHDRTKHVEVDRFFIKEKLDDKIVELPKIRSKDQLADILTKAVSIIYHSKASYHVDMIELHYTAHGAKHVDKNQVKLSQYLHCRWGLKKYSSHHQPQAKTTEFSINANGDYNGTWKRRPQKPVKTRPLVSCL</sequence>
<reference evidence="1 2" key="1">
    <citation type="journal article" date="2018" name="PLoS Genet.">
        <title>Population sequencing reveals clonal diversity and ancestral inbreeding in the grapevine cultivar Chardonnay.</title>
        <authorList>
            <person name="Roach M.J."/>
            <person name="Johnson D.L."/>
            <person name="Bohlmann J."/>
            <person name="van Vuuren H.J."/>
            <person name="Jones S.J."/>
            <person name="Pretorius I.S."/>
            <person name="Schmidt S.A."/>
            <person name="Borneman A.R."/>
        </authorList>
    </citation>
    <scope>NUCLEOTIDE SEQUENCE [LARGE SCALE GENOMIC DNA]</scope>
    <source>
        <strain evidence="2">cv. Chardonnay</strain>
        <tissue evidence="1">Leaf</tissue>
    </source>
</reference>
<organism evidence="1 2">
    <name type="scientific">Vitis vinifera</name>
    <name type="common">Grape</name>
    <dbReference type="NCBI Taxonomy" id="29760"/>
    <lineage>
        <taxon>Eukaryota</taxon>
        <taxon>Viridiplantae</taxon>
        <taxon>Streptophyta</taxon>
        <taxon>Embryophyta</taxon>
        <taxon>Tracheophyta</taxon>
        <taxon>Spermatophyta</taxon>
        <taxon>Magnoliopsida</taxon>
        <taxon>eudicotyledons</taxon>
        <taxon>Gunneridae</taxon>
        <taxon>Pentapetalae</taxon>
        <taxon>rosids</taxon>
        <taxon>Vitales</taxon>
        <taxon>Vitaceae</taxon>
        <taxon>Viteae</taxon>
        <taxon>Vitis</taxon>
    </lineage>
</organism>
<evidence type="ECO:0000313" key="1">
    <source>
        <dbReference type="EMBL" id="RVW24722.1"/>
    </source>
</evidence>
<proteinExistence type="predicted"/>
<dbReference type="EMBL" id="QGNW01002166">
    <property type="protein sequence ID" value="RVW24722.1"/>
    <property type="molecule type" value="Genomic_DNA"/>
</dbReference>
<dbReference type="Proteomes" id="UP000288805">
    <property type="component" value="Unassembled WGS sequence"/>
</dbReference>
<comment type="caution">
    <text evidence="1">The sequence shown here is derived from an EMBL/GenBank/DDBJ whole genome shotgun (WGS) entry which is preliminary data.</text>
</comment>